<feature type="transmembrane region" description="Helical" evidence="1">
    <location>
        <begin position="15"/>
        <end position="37"/>
    </location>
</feature>
<gene>
    <name evidence="2" type="ORF">CGL52_08545</name>
</gene>
<dbReference type="AlphaFoldDB" id="A0A371R292"/>
<evidence type="ECO:0000313" key="3">
    <source>
        <dbReference type="Proteomes" id="UP000256877"/>
    </source>
</evidence>
<keyword evidence="1" id="KW-0472">Membrane</keyword>
<name>A0A371R292_9CREN</name>
<feature type="transmembrane region" description="Helical" evidence="1">
    <location>
        <begin position="215"/>
        <end position="245"/>
    </location>
</feature>
<dbReference type="Proteomes" id="UP000256877">
    <property type="component" value="Unassembled WGS sequence"/>
</dbReference>
<proteinExistence type="predicted"/>
<organism evidence="2 3">
    <name type="scientific">Pyrobaculum aerophilum</name>
    <dbReference type="NCBI Taxonomy" id="13773"/>
    <lineage>
        <taxon>Archaea</taxon>
        <taxon>Thermoproteota</taxon>
        <taxon>Thermoprotei</taxon>
        <taxon>Thermoproteales</taxon>
        <taxon>Thermoproteaceae</taxon>
        <taxon>Pyrobaculum</taxon>
    </lineage>
</organism>
<accession>A0A371R292</accession>
<feature type="transmembrane region" description="Helical" evidence="1">
    <location>
        <begin position="265"/>
        <end position="287"/>
    </location>
</feature>
<reference evidence="2 3" key="1">
    <citation type="submission" date="2017-07" db="EMBL/GenBank/DDBJ databases">
        <title>Draft genome sequence of aerobic hyperthermophilic archaea, Pyrobaculum aerophilum YKB31 and YKB32.</title>
        <authorList>
            <person name="Mochizuki T."/>
            <person name="Berliner A.J."/>
            <person name="Yoshida-Takashima Y."/>
            <person name="Takaki Y."/>
            <person name="Nunoura T."/>
            <person name="Takai K."/>
        </authorList>
    </citation>
    <scope>NUCLEOTIDE SEQUENCE [LARGE SCALE GENOMIC DNA]</scope>
    <source>
        <strain evidence="2 3">YKB32</strain>
    </source>
</reference>
<keyword evidence="1" id="KW-1133">Transmembrane helix</keyword>
<dbReference type="EMBL" id="NMUF01000023">
    <property type="protein sequence ID" value="RFA97642.1"/>
    <property type="molecule type" value="Genomic_DNA"/>
</dbReference>
<evidence type="ECO:0000256" key="1">
    <source>
        <dbReference type="SAM" id="Phobius"/>
    </source>
</evidence>
<evidence type="ECO:0000313" key="2">
    <source>
        <dbReference type="EMBL" id="RFA97642.1"/>
    </source>
</evidence>
<protein>
    <recommendedName>
        <fullName evidence="4">ABC transporter permease</fullName>
    </recommendedName>
</protein>
<dbReference type="RefSeq" id="WP_116430540.1">
    <property type="nucleotide sequence ID" value="NZ_NMUF01000023.1"/>
</dbReference>
<evidence type="ECO:0008006" key="4">
    <source>
        <dbReference type="Google" id="ProtNLM"/>
    </source>
</evidence>
<keyword evidence="1" id="KW-0812">Transmembrane</keyword>
<dbReference type="OrthoDB" id="386546at2157"/>
<sequence>MLSIYSVYAEERRGLIVGIFLTAFLSTLALTAAFAFWDLGGALAAELRDLLGLGRYVIMSQEGAGLTWADVAKAAAAVCSDRSYGVTYLPLKIAYLNGTERWVTAAFLPRWAMEGVALLEVAASQALAREGDMLYAYISGRPLLVTVARALRGQIYVPGLSADLYLDSDLIGASHFNVIVVEKGSCGSVEDLRALFPGAVVLDTDALLTAFWGQLLIYLAGAAVVAASATAAVAAMSYALATSALQAHWKDFAIMRVLGMKKRQLLALAALLFYTPALSGVVAAAFLAGGIEVEGLGGMAYSAIKAAAVVGASSALPLFPAFRRLYSMHPVEALRHE</sequence>
<feature type="transmembrane region" description="Helical" evidence="1">
    <location>
        <begin position="299"/>
        <end position="319"/>
    </location>
</feature>
<comment type="caution">
    <text evidence="2">The sequence shown here is derived from an EMBL/GenBank/DDBJ whole genome shotgun (WGS) entry which is preliminary data.</text>
</comment>